<organism evidence="1 2">
    <name type="scientific">Striga asiatica</name>
    <name type="common">Asiatic witchweed</name>
    <name type="synonym">Buchnera asiatica</name>
    <dbReference type="NCBI Taxonomy" id="4170"/>
    <lineage>
        <taxon>Eukaryota</taxon>
        <taxon>Viridiplantae</taxon>
        <taxon>Streptophyta</taxon>
        <taxon>Embryophyta</taxon>
        <taxon>Tracheophyta</taxon>
        <taxon>Spermatophyta</taxon>
        <taxon>Magnoliopsida</taxon>
        <taxon>eudicotyledons</taxon>
        <taxon>Gunneridae</taxon>
        <taxon>Pentapetalae</taxon>
        <taxon>asterids</taxon>
        <taxon>lamiids</taxon>
        <taxon>Lamiales</taxon>
        <taxon>Orobanchaceae</taxon>
        <taxon>Buchnereae</taxon>
        <taxon>Striga</taxon>
    </lineage>
</organism>
<accession>A0A5A7P2E5</accession>
<comment type="caution">
    <text evidence="1">The sequence shown here is derived from an EMBL/GenBank/DDBJ whole genome shotgun (WGS) entry which is preliminary data.</text>
</comment>
<protein>
    <submittedName>
        <fullName evidence="1">Glycerol-3-phosphate acyltransferase</fullName>
    </submittedName>
</protein>
<evidence type="ECO:0000313" key="1">
    <source>
        <dbReference type="EMBL" id="GER27005.1"/>
    </source>
</evidence>
<dbReference type="GO" id="GO:0016746">
    <property type="term" value="F:acyltransferase activity"/>
    <property type="evidence" value="ECO:0007669"/>
    <property type="project" value="UniProtKB-KW"/>
</dbReference>
<dbReference type="Proteomes" id="UP000325081">
    <property type="component" value="Unassembled WGS sequence"/>
</dbReference>
<reference evidence="2" key="1">
    <citation type="journal article" date="2019" name="Curr. Biol.">
        <title>Genome Sequence of Striga asiatica Provides Insight into the Evolution of Plant Parasitism.</title>
        <authorList>
            <person name="Yoshida S."/>
            <person name="Kim S."/>
            <person name="Wafula E.K."/>
            <person name="Tanskanen J."/>
            <person name="Kim Y.M."/>
            <person name="Honaas L."/>
            <person name="Yang Z."/>
            <person name="Spallek T."/>
            <person name="Conn C.E."/>
            <person name="Ichihashi Y."/>
            <person name="Cheong K."/>
            <person name="Cui S."/>
            <person name="Der J.P."/>
            <person name="Gundlach H."/>
            <person name="Jiao Y."/>
            <person name="Hori C."/>
            <person name="Ishida J.K."/>
            <person name="Kasahara H."/>
            <person name="Kiba T."/>
            <person name="Kim M.S."/>
            <person name="Koo N."/>
            <person name="Laohavisit A."/>
            <person name="Lee Y.H."/>
            <person name="Lumba S."/>
            <person name="McCourt P."/>
            <person name="Mortimer J.C."/>
            <person name="Mutuku J.M."/>
            <person name="Nomura T."/>
            <person name="Sasaki-Sekimoto Y."/>
            <person name="Seto Y."/>
            <person name="Wang Y."/>
            <person name="Wakatake T."/>
            <person name="Sakakibara H."/>
            <person name="Demura T."/>
            <person name="Yamaguchi S."/>
            <person name="Yoneyama K."/>
            <person name="Manabe R.I."/>
            <person name="Nelson D.C."/>
            <person name="Schulman A.H."/>
            <person name="Timko M.P."/>
            <person name="dePamphilis C.W."/>
            <person name="Choi D."/>
            <person name="Shirasu K."/>
        </authorList>
    </citation>
    <scope>NUCLEOTIDE SEQUENCE [LARGE SCALE GENOMIC DNA]</scope>
    <source>
        <strain evidence="2">cv. UVA1</strain>
    </source>
</reference>
<keyword evidence="1" id="KW-0808">Transferase</keyword>
<proteinExistence type="predicted"/>
<name>A0A5A7P2E5_STRAF</name>
<gene>
    <name evidence="1" type="ORF">STAS_02685</name>
</gene>
<dbReference type="AlphaFoldDB" id="A0A5A7P2E5"/>
<dbReference type="EMBL" id="BKCP01001447">
    <property type="protein sequence ID" value="GER27005.1"/>
    <property type="molecule type" value="Genomic_DNA"/>
</dbReference>
<keyword evidence="2" id="KW-1185">Reference proteome</keyword>
<evidence type="ECO:0000313" key="2">
    <source>
        <dbReference type="Proteomes" id="UP000325081"/>
    </source>
</evidence>
<keyword evidence="1" id="KW-0012">Acyltransferase</keyword>
<sequence>MSALIPGSVGRRSSCQCVPSTVAWSRAVVGVCLVDLRADLASCASSLAGQLVVPLARDLRLACALLCLFCVSSVDRPLVHRRNVVIARRQVTTHCSACPNGSLPGDAA</sequence>